<dbReference type="InterPro" id="IPR001611">
    <property type="entry name" value="Leu-rich_rpt"/>
</dbReference>
<reference evidence="2 3" key="1">
    <citation type="submission" date="2016-05" db="EMBL/GenBank/DDBJ databases">
        <title>Nuclear genome of Blastocystis sp. subtype 1 NandII.</title>
        <authorList>
            <person name="Gentekaki E."/>
            <person name="Curtis B."/>
            <person name="Stairs C."/>
            <person name="Eme L."/>
            <person name="Herman E."/>
            <person name="Klimes V."/>
            <person name="Arias M.C."/>
            <person name="Elias M."/>
            <person name="Hilliou F."/>
            <person name="Klute M."/>
            <person name="Malik S.-B."/>
            <person name="Pightling A."/>
            <person name="Rachubinski R."/>
            <person name="Salas D."/>
            <person name="Schlacht A."/>
            <person name="Suga H."/>
            <person name="Archibald J."/>
            <person name="Ball S.G."/>
            <person name="Clark G."/>
            <person name="Dacks J."/>
            <person name="Van Der Giezen M."/>
            <person name="Tsaousis A."/>
            <person name="Roger A."/>
        </authorList>
    </citation>
    <scope>NUCLEOTIDE SEQUENCE [LARGE SCALE GENOMIC DNA]</scope>
    <source>
        <strain evidence="3">ATCC 50177 / NandII</strain>
    </source>
</reference>
<sequence length="469" mass="51959">MLKPLSTPSTSHPSSPHSRCSSSPNPPHVDMDPFPSSFPEIASLEDSNQSANKQSSPVPHDPIESTDPAFIFQNTHFSTSESLPTPSLFVFSPSFQTLTTLRLCNAQITDDSLLQFCSLRDFSIQSVYLDNNQIGDAGVLLFFTMMESNHSIQFVSLRNNSITDPGLLILCHHILTKPSMQQVDVSNNRIREKATLQFIENTNTQCGREAVRFSPPASPLLSSSSEALHDKHCKDLCKVVQLLHLLACSAGFDSLQLQIPPQLRFNPHNESHQKIIAKLLQQPSVLAERIAGLCEAVQHCRDDSPLMDLLVANLPILLAFLHVSPALPFDVTLPYEPGCTLRTTAGCVRRCGIVKIRIVSLLESVVRQGSLVAWSVMSVMKVNEIMKELLVYHPWNSLLHNAVKSFLESELLSQRPSLVVDVVLNHNLPGFIAHSQKDSVGFLGQLRLLREVLESIRGQFGFISESSVY</sequence>
<name>A0A196S9T6_BLAHN</name>
<accession>A0A196S9T6</accession>
<comment type="caution">
    <text evidence="2">The sequence shown here is derived from an EMBL/GenBank/DDBJ whole genome shotgun (WGS) entry which is preliminary data.</text>
</comment>
<keyword evidence="3" id="KW-1185">Reference proteome</keyword>
<dbReference type="Proteomes" id="UP000078348">
    <property type="component" value="Unassembled WGS sequence"/>
</dbReference>
<dbReference type="EMBL" id="LXWW01000512">
    <property type="protein sequence ID" value="OAO12759.1"/>
    <property type="molecule type" value="Genomic_DNA"/>
</dbReference>
<evidence type="ECO:0000313" key="3">
    <source>
        <dbReference type="Proteomes" id="UP000078348"/>
    </source>
</evidence>
<dbReference type="Gene3D" id="3.80.10.10">
    <property type="entry name" value="Ribonuclease Inhibitor"/>
    <property type="match status" value="1"/>
</dbReference>
<protein>
    <submittedName>
        <fullName evidence="2">Uncharacterized protein</fullName>
    </submittedName>
</protein>
<dbReference type="AlphaFoldDB" id="A0A196S9T6"/>
<dbReference type="Pfam" id="PF13516">
    <property type="entry name" value="LRR_6"/>
    <property type="match status" value="2"/>
</dbReference>
<dbReference type="InterPro" id="IPR032675">
    <property type="entry name" value="LRR_dom_sf"/>
</dbReference>
<dbReference type="OrthoDB" id="42132at2759"/>
<feature type="compositionally biased region" description="Low complexity" evidence="1">
    <location>
        <begin position="1"/>
        <end position="23"/>
    </location>
</feature>
<evidence type="ECO:0000256" key="1">
    <source>
        <dbReference type="SAM" id="MobiDB-lite"/>
    </source>
</evidence>
<gene>
    <name evidence="2" type="ORF">AV274_5548</name>
</gene>
<organism evidence="2 3">
    <name type="scientific">Blastocystis sp. subtype 1 (strain ATCC 50177 / NandII)</name>
    <dbReference type="NCBI Taxonomy" id="478820"/>
    <lineage>
        <taxon>Eukaryota</taxon>
        <taxon>Sar</taxon>
        <taxon>Stramenopiles</taxon>
        <taxon>Bigyra</taxon>
        <taxon>Opalozoa</taxon>
        <taxon>Opalinata</taxon>
        <taxon>Blastocystidae</taxon>
        <taxon>Blastocystis</taxon>
    </lineage>
</organism>
<proteinExistence type="predicted"/>
<feature type="compositionally biased region" description="Polar residues" evidence="1">
    <location>
        <begin position="45"/>
        <end position="57"/>
    </location>
</feature>
<feature type="region of interest" description="Disordered" evidence="1">
    <location>
        <begin position="1"/>
        <end position="65"/>
    </location>
</feature>
<evidence type="ECO:0000313" key="2">
    <source>
        <dbReference type="EMBL" id="OAO12759.1"/>
    </source>
</evidence>
<dbReference type="SUPFAM" id="SSF52047">
    <property type="entry name" value="RNI-like"/>
    <property type="match status" value="1"/>
</dbReference>